<evidence type="ECO:0000256" key="2">
    <source>
        <dbReference type="ARBA" id="ARBA00023015"/>
    </source>
</evidence>
<dbReference type="InterPro" id="IPR005119">
    <property type="entry name" value="LysR_subst-bd"/>
</dbReference>
<dbReference type="SUPFAM" id="SSF53850">
    <property type="entry name" value="Periplasmic binding protein-like II"/>
    <property type="match status" value="1"/>
</dbReference>
<dbReference type="Gene3D" id="3.40.190.290">
    <property type="match status" value="1"/>
</dbReference>
<dbReference type="InterPro" id="IPR036388">
    <property type="entry name" value="WH-like_DNA-bd_sf"/>
</dbReference>
<evidence type="ECO:0000256" key="4">
    <source>
        <dbReference type="ARBA" id="ARBA00023163"/>
    </source>
</evidence>
<dbReference type="STRING" id="1440763.BJI69_06930"/>
<keyword evidence="4" id="KW-0804">Transcription</keyword>
<dbReference type="SUPFAM" id="SSF46785">
    <property type="entry name" value="Winged helix' DNA-binding domain"/>
    <property type="match status" value="1"/>
</dbReference>
<dbReference type="AlphaFoldDB" id="A0A0G9HHH7"/>
<dbReference type="GO" id="GO:0043565">
    <property type="term" value="F:sequence-specific DNA binding"/>
    <property type="evidence" value="ECO:0007669"/>
    <property type="project" value="TreeGrafter"/>
</dbReference>
<dbReference type="KEGG" id="lrz:BJI69_06930"/>
<sequence>MDRFHELKAFVAVVEAGGFSAAARRMGESQSAISKAVGSLEKRLGVALFIRSTRNVNLTDQGQRYYDRTKPLVAELDEVDGEMTRTTVDVSGLVRIASASTFGRLHVLPLLPELLARHPGLKVDLILSDFARDMVDDRIDLAIRVGAVSEPDAVVRRVAGTPLVCVGSRHYFEKHGLPKTPGDLVHHNCLLYGGLAESANWPFVAPEGRFSVAVRGNFSSNSVDAIRTAVLAGVGIGMFAGLSLVDELSHPDVVTILDDFIVDVRDVSLIWPKRRFIPARVRQVTEFFAEALPKRI</sequence>
<reference evidence="6" key="1">
    <citation type="submission" date="2016-09" db="EMBL/GenBank/DDBJ databases">
        <authorList>
            <person name="Lysoe E."/>
        </authorList>
    </citation>
    <scope>NUCLEOTIDE SEQUENCE [LARGE SCALE GENOMIC DNA]</scope>
    <source>
        <strain evidence="6">LJ96T</strain>
    </source>
</reference>
<organism evidence="5 6">
    <name type="scientific">Luteibacter rhizovicinus DSM 16549</name>
    <dbReference type="NCBI Taxonomy" id="1440763"/>
    <lineage>
        <taxon>Bacteria</taxon>
        <taxon>Pseudomonadati</taxon>
        <taxon>Pseudomonadota</taxon>
        <taxon>Gammaproteobacteria</taxon>
        <taxon>Lysobacterales</taxon>
        <taxon>Rhodanobacteraceae</taxon>
        <taxon>Luteibacter</taxon>
    </lineage>
</organism>
<dbReference type="InterPro" id="IPR000847">
    <property type="entry name" value="LysR_HTH_N"/>
</dbReference>
<dbReference type="Pfam" id="PF03466">
    <property type="entry name" value="LysR_substrate"/>
    <property type="match status" value="1"/>
</dbReference>
<dbReference type="InterPro" id="IPR058163">
    <property type="entry name" value="LysR-type_TF_proteobact-type"/>
</dbReference>
<dbReference type="PANTHER" id="PTHR30537:SF5">
    <property type="entry name" value="HTH-TYPE TRANSCRIPTIONAL ACTIVATOR TTDR-RELATED"/>
    <property type="match status" value="1"/>
</dbReference>
<keyword evidence="6" id="KW-1185">Reference proteome</keyword>
<accession>A0A0G9HHH7</accession>
<dbReference type="PANTHER" id="PTHR30537">
    <property type="entry name" value="HTH-TYPE TRANSCRIPTIONAL REGULATOR"/>
    <property type="match status" value="1"/>
</dbReference>
<dbReference type="Proteomes" id="UP000182987">
    <property type="component" value="Chromosome"/>
</dbReference>
<dbReference type="OrthoDB" id="9810065at2"/>
<dbReference type="CDD" id="cd08422">
    <property type="entry name" value="PBP2_CrgA_like"/>
    <property type="match status" value="1"/>
</dbReference>
<dbReference type="FunFam" id="1.10.10.10:FF:000001">
    <property type="entry name" value="LysR family transcriptional regulator"/>
    <property type="match status" value="1"/>
</dbReference>
<dbReference type="Gene3D" id="1.10.10.10">
    <property type="entry name" value="Winged helix-like DNA-binding domain superfamily/Winged helix DNA-binding domain"/>
    <property type="match status" value="1"/>
</dbReference>
<dbReference type="Pfam" id="PF00126">
    <property type="entry name" value="HTH_1"/>
    <property type="match status" value="1"/>
</dbReference>
<protein>
    <submittedName>
        <fullName evidence="5">LysR family transcriptional regulator</fullName>
    </submittedName>
</protein>
<keyword evidence="2" id="KW-0805">Transcription regulation</keyword>
<evidence type="ECO:0000313" key="6">
    <source>
        <dbReference type="Proteomes" id="UP000182987"/>
    </source>
</evidence>
<evidence type="ECO:0000313" key="5">
    <source>
        <dbReference type="EMBL" id="APG03663.1"/>
    </source>
</evidence>
<keyword evidence="3" id="KW-0238">DNA-binding</keyword>
<evidence type="ECO:0000256" key="1">
    <source>
        <dbReference type="ARBA" id="ARBA00009437"/>
    </source>
</evidence>
<dbReference type="PATRIC" id="fig|1440763.5.peg.1835"/>
<dbReference type="PRINTS" id="PR00039">
    <property type="entry name" value="HTHLYSR"/>
</dbReference>
<dbReference type="RefSeq" id="WP_046965887.1">
    <property type="nucleotide sequence ID" value="NZ_CP017480.1"/>
</dbReference>
<proteinExistence type="inferred from homology"/>
<dbReference type="InterPro" id="IPR036390">
    <property type="entry name" value="WH_DNA-bd_sf"/>
</dbReference>
<name>A0A0G9HHH7_9GAMM</name>
<comment type="similarity">
    <text evidence="1">Belongs to the LysR transcriptional regulatory family.</text>
</comment>
<gene>
    <name evidence="5" type="ORF">BJI69_06930</name>
</gene>
<dbReference type="GO" id="GO:0006351">
    <property type="term" value="P:DNA-templated transcription"/>
    <property type="evidence" value="ECO:0007669"/>
    <property type="project" value="TreeGrafter"/>
</dbReference>
<dbReference type="GO" id="GO:0003700">
    <property type="term" value="F:DNA-binding transcription factor activity"/>
    <property type="evidence" value="ECO:0007669"/>
    <property type="project" value="InterPro"/>
</dbReference>
<evidence type="ECO:0000256" key="3">
    <source>
        <dbReference type="ARBA" id="ARBA00023125"/>
    </source>
</evidence>
<dbReference type="EMBL" id="CP017480">
    <property type="protein sequence ID" value="APG03663.1"/>
    <property type="molecule type" value="Genomic_DNA"/>
</dbReference>
<dbReference type="PROSITE" id="PS50931">
    <property type="entry name" value="HTH_LYSR"/>
    <property type="match status" value="1"/>
</dbReference>